<evidence type="ECO:0000313" key="2">
    <source>
        <dbReference type="Proteomes" id="UP001266807"/>
    </source>
</evidence>
<sequence>MNQYLVCFKTKTEWEVGLVVKIDVSVNRPNNPSDDEIINDYLKLNYGESIDYETLQCHVLSDVIHIDQDYCVET</sequence>
<protein>
    <submittedName>
        <fullName evidence="1">Uncharacterized protein</fullName>
    </submittedName>
</protein>
<comment type="caution">
    <text evidence="1">The sequence shown here is derived from an EMBL/GenBank/DDBJ whole genome shotgun (WGS) entry which is preliminary data.</text>
</comment>
<name>A0ABU1QIS4_9BACL</name>
<gene>
    <name evidence="1" type="ORF">J2W98_003823</name>
</gene>
<dbReference type="RefSeq" id="WP_310168760.1">
    <property type="nucleotide sequence ID" value="NZ_JAVDUG010000004.1"/>
</dbReference>
<organism evidence="1 2">
    <name type="scientific">Paenibacillus peoriae</name>
    <dbReference type="NCBI Taxonomy" id="59893"/>
    <lineage>
        <taxon>Bacteria</taxon>
        <taxon>Bacillati</taxon>
        <taxon>Bacillota</taxon>
        <taxon>Bacilli</taxon>
        <taxon>Bacillales</taxon>
        <taxon>Paenibacillaceae</taxon>
        <taxon>Paenibacillus</taxon>
    </lineage>
</organism>
<accession>A0ABU1QIS4</accession>
<reference evidence="1 2" key="1">
    <citation type="submission" date="2023-07" db="EMBL/GenBank/DDBJ databases">
        <title>Sorghum-associated microbial communities from plants grown in Nebraska, USA.</title>
        <authorList>
            <person name="Schachtman D."/>
        </authorList>
    </citation>
    <scope>NUCLEOTIDE SEQUENCE [LARGE SCALE GENOMIC DNA]</scope>
    <source>
        <strain evidence="1 2">BE143</strain>
    </source>
</reference>
<evidence type="ECO:0000313" key="1">
    <source>
        <dbReference type="EMBL" id="MDR6779543.1"/>
    </source>
</evidence>
<keyword evidence="2" id="KW-1185">Reference proteome</keyword>
<dbReference type="Proteomes" id="UP001266807">
    <property type="component" value="Unassembled WGS sequence"/>
</dbReference>
<proteinExistence type="predicted"/>
<dbReference type="EMBL" id="JAVDUG010000004">
    <property type="protein sequence ID" value="MDR6779543.1"/>
    <property type="molecule type" value="Genomic_DNA"/>
</dbReference>